<dbReference type="PROSITE" id="PS00584">
    <property type="entry name" value="PFKB_KINASES_2"/>
    <property type="match status" value="1"/>
</dbReference>
<evidence type="ECO:0000256" key="6">
    <source>
        <dbReference type="ARBA" id="ARBA00023277"/>
    </source>
</evidence>
<accession>B2IKG5</accession>
<evidence type="ECO:0000256" key="13">
    <source>
        <dbReference type="ARBA" id="ARBA00075711"/>
    </source>
</evidence>
<comment type="function">
    <text evidence="10">Catalyzes the phosphorylation of 2-keto-3-deoxygluconate (KDG) to produce 2-keto-3-deoxy-6-phosphogluconate (KDPG).</text>
</comment>
<dbReference type="STRING" id="395963.Bind_2876"/>
<protein>
    <recommendedName>
        <fullName evidence="12">2-dehydro-3-deoxygluconokinase</fullName>
        <ecNumber evidence="11">2.7.1.45</ecNumber>
    </recommendedName>
    <alternativeName>
        <fullName evidence="13">2-keto-3-deoxygluconokinase</fullName>
    </alternativeName>
    <alternativeName>
        <fullName evidence="14">3-deoxy-2-oxo-D-gluconate kinase</fullName>
    </alternativeName>
    <alternativeName>
        <fullName evidence="8">KDG kinase</fullName>
    </alternativeName>
</protein>
<keyword evidence="5" id="KW-0067">ATP-binding</keyword>
<evidence type="ECO:0000256" key="7">
    <source>
        <dbReference type="ARBA" id="ARBA00043951"/>
    </source>
</evidence>
<dbReference type="RefSeq" id="WP_012385796.1">
    <property type="nucleotide sequence ID" value="NC_010581.1"/>
</dbReference>
<dbReference type="EC" id="2.7.1.45" evidence="11"/>
<dbReference type="GO" id="GO:0042840">
    <property type="term" value="P:D-glucuronate catabolic process"/>
    <property type="evidence" value="ECO:0007669"/>
    <property type="project" value="TreeGrafter"/>
</dbReference>
<organism evidence="16 17">
    <name type="scientific">Beijerinckia indica subsp. indica (strain ATCC 9039 / DSM 1715 / NCIMB 8712)</name>
    <dbReference type="NCBI Taxonomy" id="395963"/>
    <lineage>
        <taxon>Bacteria</taxon>
        <taxon>Pseudomonadati</taxon>
        <taxon>Pseudomonadota</taxon>
        <taxon>Alphaproteobacteria</taxon>
        <taxon>Hyphomicrobiales</taxon>
        <taxon>Beijerinckiaceae</taxon>
        <taxon>Beijerinckia</taxon>
    </lineage>
</organism>
<evidence type="ECO:0000256" key="9">
    <source>
        <dbReference type="ARBA" id="ARBA00050729"/>
    </source>
</evidence>
<dbReference type="PANTHER" id="PTHR43085">
    <property type="entry name" value="HEXOKINASE FAMILY MEMBER"/>
    <property type="match status" value="1"/>
</dbReference>
<evidence type="ECO:0000256" key="4">
    <source>
        <dbReference type="ARBA" id="ARBA00022777"/>
    </source>
</evidence>
<dbReference type="FunFam" id="3.40.1190.20:FF:000011">
    <property type="entry name" value="2-dehydro-3-deoxygluconokinase, putative"/>
    <property type="match status" value="1"/>
</dbReference>
<dbReference type="Proteomes" id="UP000001695">
    <property type="component" value="Chromosome"/>
</dbReference>
<dbReference type="AlphaFoldDB" id="B2IKG5"/>
<dbReference type="GO" id="GO:0005524">
    <property type="term" value="F:ATP binding"/>
    <property type="evidence" value="ECO:0007669"/>
    <property type="project" value="UniProtKB-KW"/>
</dbReference>
<dbReference type="SUPFAM" id="SSF53613">
    <property type="entry name" value="Ribokinase-like"/>
    <property type="match status" value="1"/>
</dbReference>
<evidence type="ECO:0000256" key="11">
    <source>
        <dbReference type="ARBA" id="ARBA00066369"/>
    </source>
</evidence>
<dbReference type="CDD" id="cd01166">
    <property type="entry name" value="KdgK"/>
    <property type="match status" value="1"/>
</dbReference>
<evidence type="ECO:0000313" key="16">
    <source>
        <dbReference type="EMBL" id="ACB96445.1"/>
    </source>
</evidence>
<dbReference type="PANTHER" id="PTHR43085:SF15">
    <property type="entry name" value="2-DEHYDRO-3-DEOXYGLUCONOKINASE"/>
    <property type="match status" value="1"/>
</dbReference>
<proteinExistence type="inferred from homology"/>
<dbReference type="Gene3D" id="3.40.1190.20">
    <property type="match status" value="1"/>
</dbReference>
<evidence type="ECO:0000256" key="12">
    <source>
        <dbReference type="ARBA" id="ARBA00067931"/>
    </source>
</evidence>
<dbReference type="InterPro" id="IPR011611">
    <property type="entry name" value="PfkB_dom"/>
</dbReference>
<keyword evidence="4" id="KW-0418">Kinase</keyword>
<dbReference type="GO" id="GO:0008673">
    <property type="term" value="F:2-dehydro-3-deoxygluconokinase activity"/>
    <property type="evidence" value="ECO:0007669"/>
    <property type="project" value="UniProtKB-EC"/>
</dbReference>
<dbReference type="GO" id="GO:0019698">
    <property type="term" value="P:D-galacturonate catabolic process"/>
    <property type="evidence" value="ECO:0007669"/>
    <property type="project" value="TreeGrafter"/>
</dbReference>
<evidence type="ECO:0000259" key="15">
    <source>
        <dbReference type="Pfam" id="PF00294"/>
    </source>
</evidence>
<dbReference type="eggNOG" id="COG0524">
    <property type="taxonomic scope" value="Bacteria"/>
</dbReference>
<evidence type="ECO:0000256" key="14">
    <source>
        <dbReference type="ARBA" id="ARBA00080545"/>
    </source>
</evidence>
<keyword evidence="3" id="KW-0547">Nucleotide-binding</keyword>
<dbReference type="EMBL" id="CP001016">
    <property type="protein sequence ID" value="ACB96445.1"/>
    <property type="molecule type" value="Genomic_DNA"/>
</dbReference>
<evidence type="ECO:0000256" key="3">
    <source>
        <dbReference type="ARBA" id="ARBA00022741"/>
    </source>
</evidence>
<reference evidence="16 17" key="2">
    <citation type="journal article" date="2010" name="J. Bacteriol.">
        <title>Complete genome sequence of Beijerinckia indica subsp. indica.</title>
        <authorList>
            <person name="Tamas I."/>
            <person name="Dedysh S.N."/>
            <person name="Liesack W."/>
            <person name="Stott M.B."/>
            <person name="Alam M."/>
            <person name="Murrell J.C."/>
            <person name="Dunfield P.F."/>
        </authorList>
    </citation>
    <scope>NUCLEOTIDE SEQUENCE [LARGE SCALE GENOMIC DNA]</scope>
    <source>
        <strain evidence="17">ATCC 9039 / DSM 1715 / NCIMB 8712</strain>
    </source>
</reference>
<evidence type="ECO:0000256" key="8">
    <source>
        <dbReference type="ARBA" id="ARBA00044254"/>
    </source>
</evidence>
<name>B2IKG5_BEII9</name>
<dbReference type="Pfam" id="PF00294">
    <property type="entry name" value="PfkB"/>
    <property type="match status" value="1"/>
</dbReference>
<evidence type="ECO:0000256" key="1">
    <source>
        <dbReference type="ARBA" id="ARBA00010688"/>
    </source>
</evidence>
<dbReference type="KEGG" id="bid:Bind_2876"/>
<keyword evidence="6" id="KW-0119">Carbohydrate metabolism</keyword>
<feature type="domain" description="Carbohydrate kinase PfkB" evidence="15">
    <location>
        <begin position="3"/>
        <end position="296"/>
    </location>
</feature>
<dbReference type="OrthoDB" id="9776822at2"/>
<evidence type="ECO:0000256" key="5">
    <source>
        <dbReference type="ARBA" id="ARBA00022840"/>
    </source>
</evidence>
<dbReference type="InterPro" id="IPR050306">
    <property type="entry name" value="PfkB_Carbo_kinase"/>
</dbReference>
<dbReference type="InterPro" id="IPR029056">
    <property type="entry name" value="Ribokinase-like"/>
</dbReference>
<dbReference type="HOGENOM" id="CLU_027634_8_0_5"/>
<dbReference type="GO" id="GO:0005829">
    <property type="term" value="C:cytosol"/>
    <property type="evidence" value="ECO:0007669"/>
    <property type="project" value="TreeGrafter"/>
</dbReference>
<evidence type="ECO:0000256" key="10">
    <source>
        <dbReference type="ARBA" id="ARBA00054997"/>
    </source>
</evidence>
<reference evidence="17" key="1">
    <citation type="submission" date="2008-03" db="EMBL/GenBank/DDBJ databases">
        <title>Complete sequence of chromosome of Beijerinckia indica subsp. indica ATCC 9039.</title>
        <authorList>
            <consortium name="US DOE Joint Genome Institute"/>
            <person name="Copeland A."/>
            <person name="Lucas S."/>
            <person name="Lapidus A."/>
            <person name="Glavina del Rio T."/>
            <person name="Dalin E."/>
            <person name="Tice H."/>
            <person name="Bruce D."/>
            <person name="Goodwin L."/>
            <person name="Pitluck S."/>
            <person name="LaButti K."/>
            <person name="Schmutz J."/>
            <person name="Larimer F."/>
            <person name="Land M."/>
            <person name="Hauser L."/>
            <person name="Kyrpides N."/>
            <person name="Mikhailova N."/>
            <person name="Dunfield P.F."/>
            <person name="Dedysh S.N."/>
            <person name="Liesack W."/>
            <person name="Saw J.H."/>
            <person name="Alam M."/>
            <person name="Chen Y."/>
            <person name="Murrell J.C."/>
            <person name="Richardson P."/>
        </authorList>
    </citation>
    <scope>NUCLEOTIDE SEQUENCE [LARGE SCALE GENOMIC DNA]</scope>
    <source>
        <strain evidence="17">ATCC 9039 / DSM 1715 / NCIMB 8712</strain>
    </source>
</reference>
<comment type="catalytic activity">
    <reaction evidence="9">
        <text>2-dehydro-3-deoxy-D-gluconate + ATP = 2-dehydro-3-deoxy-6-phospho-D-gluconate + ADP + H(+)</text>
        <dbReference type="Rhea" id="RHEA:14797"/>
        <dbReference type="ChEBI" id="CHEBI:15378"/>
        <dbReference type="ChEBI" id="CHEBI:30616"/>
        <dbReference type="ChEBI" id="CHEBI:57569"/>
        <dbReference type="ChEBI" id="CHEBI:57990"/>
        <dbReference type="ChEBI" id="CHEBI:456216"/>
        <dbReference type="EC" id="2.7.1.45"/>
    </reaction>
</comment>
<evidence type="ECO:0000313" key="17">
    <source>
        <dbReference type="Proteomes" id="UP000001695"/>
    </source>
</evidence>
<keyword evidence="17" id="KW-1185">Reference proteome</keyword>
<evidence type="ECO:0000256" key="2">
    <source>
        <dbReference type="ARBA" id="ARBA00022679"/>
    </source>
</evidence>
<dbReference type="InterPro" id="IPR002173">
    <property type="entry name" value="Carboh/pur_kinase_PfkB_CS"/>
</dbReference>
<comment type="similarity">
    <text evidence="1">Belongs to the carbohydrate kinase PfkB family.</text>
</comment>
<comment type="pathway">
    <text evidence="7">Carbohydrate acid metabolism; 2-dehydro-3-deoxy-D-gluconate degradation; D-glyceraldehyde 3-phosphate and pyruvate from 2-dehydro-3-deoxy-D-gluconate: step 1/2.</text>
</comment>
<gene>
    <name evidence="16" type="ordered locus">Bind_2876</name>
</gene>
<keyword evidence="2" id="KW-0808">Transferase</keyword>
<sequence length="312" mass="34311">MKIASLGECMVELLERGPGLFTQSFGGDTLNTAVYLARLGIHTDYLTALGDDRLSDAMITLWRNEGLGVSAVKRIPGRLPGLYMIQVDDKGERSFLYWRDQAPARDFFNFITNEDFAALAQYDWFYLSGITLSLYDVSGRQRLIELLTQIRKAGGHIAFDGNYRPRGWPNRETALQAFETILPHVDLALPTFDDEKLLFGDRDPQACITRLQSFGIEEIVIKSGPQGCLVVTSSQTYDVPAEPGIKPIDTTAAGDSFNAGYLASRLQGQSPLEAARAGHRLAALVICYPGAIIPQEAMRTLAPESMNAISAD</sequence>
<dbReference type="GO" id="GO:0006974">
    <property type="term" value="P:DNA damage response"/>
    <property type="evidence" value="ECO:0007669"/>
    <property type="project" value="TreeGrafter"/>
</dbReference>